<dbReference type="GO" id="GO:0006283">
    <property type="term" value="P:transcription-coupled nucleotide-excision repair"/>
    <property type="evidence" value="ECO:0007669"/>
    <property type="project" value="TreeGrafter"/>
</dbReference>
<dbReference type="InterPro" id="IPR027417">
    <property type="entry name" value="P-loop_NTPase"/>
</dbReference>
<organism evidence="3 4">
    <name type="scientific">Setaria digitata</name>
    <dbReference type="NCBI Taxonomy" id="48799"/>
    <lineage>
        <taxon>Eukaryota</taxon>
        <taxon>Metazoa</taxon>
        <taxon>Ecdysozoa</taxon>
        <taxon>Nematoda</taxon>
        <taxon>Chromadorea</taxon>
        <taxon>Rhabditida</taxon>
        <taxon>Spirurina</taxon>
        <taxon>Spiruromorpha</taxon>
        <taxon>Filarioidea</taxon>
        <taxon>Setariidae</taxon>
        <taxon>Setaria</taxon>
    </lineage>
</organism>
<evidence type="ECO:0000313" key="3">
    <source>
        <dbReference type="Proteomes" id="UP000887581"/>
    </source>
</evidence>
<accession>A0A915PJK8</accession>
<protein>
    <submittedName>
        <fullName evidence="4">Helicase ATP-binding domain-containing protein</fullName>
    </submittedName>
</protein>
<feature type="compositionally biased region" description="Basic residues" evidence="1">
    <location>
        <begin position="182"/>
        <end position="198"/>
    </location>
</feature>
<evidence type="ECO:0000313" key="4">
    <source>
        <dbReference type="WBParaSite" id="sdigi.contig12.g1243.t1"/>
    </source>
</evidence>
<dbReference type="SUPFAM" id="SSF52540">
    <property type="entry name" value="P-loop containing nucleoside triphosphate hydrolases"/>
    <property type="match status" value="2"/>
</dbReference>
<feature type="domain" description="Helicase ATP-binding" evidence="2">
    <location>
        <begin position="267"/>
        <end position="431"/>
    </location>
</feature>
<dbReference type="GO" id="GO:0008094">
    <property type="term" value="F:ATP-dependent activity, acting on DNA"/>
    <property type="evidence" value="ECO:0007669"/>
    <property type="project" value="TreeGrafter"/>
</dbReference>
<dbReference type="PROSITE" id="PS51192">
    <property type="entry name" value="HELICASE_ATP_BIND_1"/>
    <property type="match status" value="1"/>
</dbReference>
<dbReference type="Gene3D" id="3.40.50.300">
    <property type="entry name" value="P-loop containing nucleotide triphosphate hydrolases"/>
    <property type="match status" value="1"/>
</dbReference>
<reference evidence="4" key="1">
    <citation type="submission" date="2022-11" db="UniProtKB">
        <authorList>
            <consortium name="WormBaseParasite"/>
        </authorList>
    </citation>
    <scope>IDENTIFICATION</scope>
</reference>
<sequence length="576" mass="64751">MDLTGEEGSVTGKKVFQSDCSRQSTFSFNRQEIQEDIADTHDLVALAGSNAAVYNASAFERGFLQQVQKAFVQNVSTSKTAISEGTNAERLQDFIVQNAQSTFVKHGDMTPFEVLGKTENNSSRIVFEELEIEREEKGKIRVKLDESKKSVSSGSDSEYVLEINSSESEDGKYVLPGMEPTKRKKHLQKVRKTRKVNRKERDDGDSDYFKRRIQAHLAEVELSKFENGGNNLQGKGDFHELENGIKVPNDCWKKLYKYQKTGVRWLNELHNQCVGGILADEMGLGKTVQVISFLRALSFSHLEDRRLSFSGLGPVLIICPTTLIHQWLKEFHAWFPLCRVAVLHSSGSFHGQSIQLIQRMLHLRRDGNVLLTSYGTFAKNRKQLTDKTWHYVILDEGHKIRNPEAQAFFSVLPKSLIDFVYPGRLGALKSFMDKFSIPITQGGYANASALQVRTAYKCACVLRDAINPYLLRRLKKDVEMSIHLPTKTEQVLFCNITPCQRRLYQEYLSSKECGRILSGKMDAFVGLITLRKLCNHPDLITGGPNKFGAKGSSQVVEGTGPKSSAIFSESTNANNS</sequence>
<proteinExistence type="predicted"/>
<dbReference type="InterPro" id="IPR014001">
    <property type="entry name" value="Helicase_ATP-bd"/>
</dbReference>
<dbReference type="GO" id="GO:0005524">
    <property type="term" value="F:ATP binding"/>
    <property type="evidence" value="ECO:0007669"/>
    <property type="project" value="InterPro"/>
</dbReference>
<dbReference type="InterPro" id="IPR038718">
    <property type="entry name" value="SNF2-like_sf"/>
</dbReference>
<dbReference type="GO" id="GO:0005634">
    <property type="term" value="C:nucleus"/>
    <property type="evidence" value="ECO:0007669"/>
    <property type="project" value="TreeGrafter"/>
</dbReference>
<dbReference type="PANTHER" id="PTHR45629">
    <property type="entry name" value="SNF2/RAD54 FAMILY MEMBER"/>
    <property type="match status" value="1"/>
</dbReference>
<feature type="region of interest" description="Disordered" evidence="1">
    <location>
        <begin position="551"/>
        <end position="576"/>
    </location>
</feature>
<evidence type="ECO:0000256" key="1">
    <source>
        <dbReference type="SAM" id="MobiDB-lite"/>
    </source>
</evidence>
<dbReference type="Pfam" id="PF00176">
    <property type="entry name" value="SNF2-rel_dom"/>
    <property type="match status" value="2"/>
</dbReference>
<feature type="region of interest" description="Disordered" evidence="1">
    <location>
        <begin position="182"/>
        <end position="204"/>
    </location>
</feature>
<dbReference type="AlphaFoldDB" id="A0A915PJK8"/>
<evidence type="ECO:0000259" key="2">
    <source>
        <dbReference type="PROSITE" id="PS51192"/>
    </source>
</evidence>
<name>A0A915PJK8_9BILA</name>
<dbReference type="Gene3D" id="3.40.50.10810">
    <property type="entry name" value="Tandem AAA-ATPase domain"/>
    <property type="match status" value="1"/>
</dbReference>
<dbReference type="WBParaSite" id="sdigi.contig12.g1243.t1">
    <property type="protein sequence ID" value="sdigi.contig12.g1243.t1"/>
    <property type="gene ID" value="sdigi.contig12.g1243"/>
</dbReference>
<dbReference type="SMART" id="SM00487">
    <property type="entry name" value="DEXDc"/>
    <property type="match status" value="1"/>
</dbReference>
<keyword evidence="3" id="KW-1185">Reference proteome</keyword>
<dbReference type="PANTHER" id="PTHR45629:SF7">
    <property type="entry name" value="DNA EXCISION REPAIR PROTEIN ERCC-6-RELATED"/>
    <property type="match status" value="1"/>
</dbReference>
<dbReference type="Gene3D" id="1.20.120.850">
    <property type="entry name" value="SWI2/SNF2 ATPases, N-terminal domain"/>
    <property type="match status" value="1"/>
</dbReference>
<dbReference type="InterPro" id="IPR000330">
    <property type="entry name" value="SNF2_N"/>
</dbReference>
<dbReference type="Proteomes" id="UP000887581">
    <property type="component" value="Unplaced"/>
</dbReference>
<dbReference type="InterPro" id="IPR050496">
    <property type="entry name" value="SNF2_RAD54_helicase_repair"/>
</dbReference>